<keyword evidence="4" id="KW-1133">Transmembrane helix</keyword>
<dbReference type="InterPro" id="IPR035892">
    <property type="entry name" value="C2_domain_sf"/>
</dbReference>
<keyword evidence="2" id="KW-0812">Transmembrane</keyword>
<feature type="chain" id="PRO_5037157871" evidence="7">
    <location>
        <begin position="21"/>
        <end position="468"/>
    </location>
</feature>
<dbReference type="SMART" id="SM01202">
    <property type="entry name" value="FerI"/>
    <property type="match status" value="1"/>
</dbReference>
<dbReference type="WBParaSite" id="PgE142_g001_t01">
    <property type="protein sequence ID" value="PgE142_g001_t01"/>
    <property type="gene ID" value="PgE142_g001"/>
</dbReference>
<evidence type="ECO:0000313" key="10">
    <source>
        <dbReference type="WBParaSite" id="PgE142_g001_t01"/>
    </source>
</evidence>
<dbReference type="PANTHER" id="PTHR12546">
    <property type="entry name" value="FER-1-LIKE"/>
    <property type="match status" value="1"/>
</dbReference>
<organism evidence="9 10">
    <name type="scientific">Parascaris univalens</name>
    <name type="common">Nematode worm</name>
    <dbReference type="NCBI Taxonomy" id="6257"/>
    <lineage>
        <taxon>Eukaryota</taxon>
        <taxon>Metazoa</taxon>
        <taxon>Ecdysozoa</taxon>
        <taxon>Nematoda</taxon>
        <taxon>Chromadorea</taxon>
        <taxon>Rhabditida</taxon>
        <taxon>Spirurina</taxon>
        <taxon>Ascaridomorpha</taxon>
        <taxon>Ascaridoidea</taxon>
        <taxon>Ascarididae</taxon>
        <taxon>Parascaris</taxon>
    </lineage>
</organism>
<sequence>FKTLCCDILLFLQFDAVVSCLPYHLLALQQDAAAPTMYRNKSVQKKLARSIIPSAALSREAEEIASLVNEKVTEFQNTQSTPEESRSASQDHRRNRLRSRVKRRARRAFWKLRSHVASRDGTLLKRRPSRTWCWRSENRSSASSVGRSLQKGHQIEHLANEHPHDSLNDAEGDSDCTSDFSSNSTYVPRRHMVQFRHGNMAAKSDERASADIMDKVQSFTLRVYVEALRNMDADGGELILRIFLDGNCRWRLSRGAPIWRRLFSHTFQNSLRCLLRMPLEFKVYRYRRLMRDVPIGSFMCALGLLYNSPGHCISNKWLPLSSSDDCARAVRGSLKVSMGVYKTADLDQKRIELHAQSGNYCIPSQAIKERGSNDVQPDASPRHVSIVVDVHEICQLTSDILKVYDKSDNKAATVVAIQLQVTFTTAFMTVTTCKTGYTSSAIRIGTIFKFFNCRDVFSRFFKASIVGT</sequence>
<reference evidence="10" key="1">
    <citation type="submission" date="2022-11" db="UniProtKB">
        <authorList>
            <consortium name="WormBaseParasite"/>
        </authorList>
    </citation>
    <scope>IDENTIFICATION</scope>
</reference>
<feature type="compositionally biased region" description="Basic and acidic residues" evidence="6">
    <location>
        <begin position="83"/>
        <end position="92"/>
    </location>
</feature>
<keyword evidence="3" id="KW-0677">Repeat</keyword>
<proteinExistence type="predicted"/>
<comment type="subcellular location">
    <subcellularLocation>
        <location evidence="1">Membrane</location>
    </subcellularLocation>
</comment>
<keyword evidence="7" id="KW-0732">Signal</keyword>
<evidence type="ECO:0000256" key="4">
    <source>
        <dbReference type="ARBA" id="ARBA00022989"/>
    </source>
</evidence>
<evidence type="ECO:0000256" key="6">
    <source>
        <dbReference type="SAM" id="MobiDB-lite"/>
    </source>
</evidence>
<dbReference type="PANTHER" id="PTHR12546:SF33">
    <property type="entry name" value="SPERM VESICLE FUSION PROTEIN FER-1"/>
    <property type="match status" value="1"/>
</dbReference>
<evidence type="ECO:0000256" key="7">
    <source>
        <dbReference type="SAM" id="SignalP"/>
    </source>
</evidence>
<feature type="region of interest" description="Disordered" evidence="6">
    <location>
        <begin position="162"/>
        <end position="182"/>
    </location>
</feature>
<dbReference type="GO" id="GO:0007009">
    <property type="term" value="P:plasma membrane organization"/>
    <property type="evidence" value="ECO:0007669"/>
    <property type="project" value="TreeGrafter"/>
</dbReference>
<evidence type="ECO:0000256" key="1">
    <source>
        <dbReference type="ARBA" id="ARBA00004370"/>
    </source>
</evidence>
<protein>
    <submittedName>
        <fullName evidence="10">FerIin domain-containing protein</fullName>
    </submittedName>
</protein>
<dbReference type="GO" id="GO:0016020">
    <property type="term" value="C:membrane"/>
    <property type="evidence" value="ECO:0007669"/>
    <property type="project" value="UniProtKB-SubCell"/>
</dbReference>
<feature type="region of interest" description="Disordered" evidence="6">
    <location>
        <begin position="74"/>
        <end position="100"/>
    </location>
</feature>
<keyword evidence="9" id="KW-1185">Reference proteome</keyword>
<dbReference type="AlphaFoldDB" id="A0A915A5S0"/>
<dbReference type="Proteomes" id="UP000887569">
    <property type="component" value="Unplaced"/>
</dbReference>
<evidence type="ECO:0000259" key="8">
    <source>
        <dbReference type="SMART" id="SM01202"/>
    </source>
</evidence>
<dbReference type="SUPFAM" id="SSF49562">
    <property type="entry name" value="C2 domain (Calcium/lipid-binding domain, CaLB)"/>
    <property type="match status" value="1"/>
</dbReference>
<accession>A0A915A5S0</accession>
<name>A0A915A5S0_PARUN</name>
<evidence type="ECO:0000256" key="2">
    <source>
        <dbReference type="ARBA" id="ARBA00022692"/>
    </source>
</evidence>
<keyword evidence="5" id="KW-0472">Membrane</keyword>
<evidence type="ECO:0000256" key="3">
    <source>
        <dbReference type="ARBA" id="ARBA00022737"/>
    </source>
</evidence>
<dbReference type="InterPro" id="IPR012968">
    <property type="entry name" value="FerIin_dom"/>
</dbReference>
<dbReference type="GO" id="GO:0061025">
    <property type="term" value="P:membrane fusion"/>
    <property type="evidence" value="ECO:0007669"/>
    <property type="project" value="TreeGrafter"/>
</dbReference>
<evidence type="ECO:0000313" key="9">
    <source>
        <dbReference type="Proteomes" id="UP000887569"/>
    </source>
</evidence>
<feature type="signal peptide" evidence="7">
    <location>
        <begin position="1"/>
        <end position="20"/>
    </location>
</feature>
<feature type="domain" description="FerIin" evidence="8">
    <location>
        <begin position="300"/>
        <end position="366"/>
    </location>
</feature>
<evidence type="ECO:0000256" key="5">
    <source>
        <dbReference type="ARBA" id="ARBA00023136"/>
    </source>
</evidence>
<dbReference type="InterPro" id="IPR037721">
    <property type="entry name" value="Ferlin"/>
</dbReference>